<sequence length="57" mass="6206">MSDLLVHQTSTQRHTFSRPKGIQCLTTDSTWNCIIGGEPGIAVSGHLQLFIGERGPL</sequence>
<dbReference type="Proteomes" id="UP001418222">
    <property type="component" value="Unassembled WGS sequence"/>
</dbReference>
<evidence type="ECO:0000313" key="2">
    <source>
        <dbReference type="Proteomes" id="UP001418222"/>
    </source>
</evidence>
<comment type="caution">
    <text evidence="1">The sequence shown here is derived from an EMBL/GenBank/DDBJ whole genome shotgun (WGS) entry which is preliminary data.</text>
</comment>
<dbReference type="EMBL" id="JBBWWQ010000010">
    <property type="protein sequence ID" value="KAK8936940.1"/>
    <property type="molecule type" value="Genomic_DNA"/>
</dbReference>
<reference evidence="1 2" key="1">
    <citation type="journal article" date="2022" name="Nat. Plants">
        <title>Genomes of leafy and leafless Platanthera orchids illuminate the evolution of mycoheterotrophy.</title>
        <authorList>
            <person name="Li M.H."/>
            <person name="Liu K.W."/>
            <person name="Li Z."/>
            <person name="Lu H.C."/>
            <person name="Ye Q.L."/>
            <person name="Zhang D."/>
            <person name="Wang J.Y."/>
            <person name="Li Y.F."/>
            <person name="Zhong Z.M."/>
            <person name="Liu X."/>
            <person name="Yu X."/>
            <person name="Liu D.K."/>
            <person name="Tu X.D."/>
            <person name="Liu B."/>
            <person name="Hao Y."/>
            <person name="Liao X.Y."/>
            <person name="Jiang Y.T."/>
            <person name="Sun W.H."/>
            <person name="Chen J."/>
            <person name="Chen Y.Q."/>
            <person name="Ai Y."/>
            <person name="Zhai J.W."/>
            <person name="Wu S.S."/>
            <person name="Zhou Z."/>
            <person name="Hsiao Y.Y."/>
            <person name="Wu W.L."/>
            <person name="Chen Y.Y."/>
            <person name="Lin Y.F."/>
            <person name="Hsu J.L."/>
            <person name="Li C.Y."/>
            <person name="Wang Z.W."/>
            <person name="Zhao X."/>
            <person name="Zhong W.Y."/>
            <person name="Ma X.K."/>
            <person name="Ma L."/>
            <person name="Huang J."/>
            <person name="Chen G.Z."/>
            <person name="Huang M.Z."/>
            <person name="Huang L."/>
            <person name="Peng D.H."/>
            <person name="Luo Y.B."/>
            <person name="Zou S.Q."/>
            <person name="Chen S.P."/>
            <person name="Lan S."/>
            <person name="Tsai W.C."/>
            <person name="Van de Peer Y."/>
            <person name="Liu Z.J."/>
        </authorList>
    </citation>
    <scope>NUCLEOTIDE SEQUENCE [LARGE SCALE GENOMIC DNA]</scope>
    <source>
        <strain evidence="1">Lor287</strain>
    </source>
</reference>
<protein>
    <submittedName>
        <fullName evidence="1">Uncharacterized protein</fullName>
    </submittedName>
</protein>
<gene>
    <name evidence="1" type="ORF">KSP39_PZI012588</name>
</gene>
<accession>A0AAP0G4N2</accession>
<proteinExistence type="predicted"/>
<evidence type="ECO:0000313" key="1">
    <source>
        <dbReference type="EMBL" id="KAK8936940.1"/>
    </source>
</evidence>
<dbReference type="AlphaFoldDB" id="A0AAP0G4N2"/>
<organism evidence="1 2">
    <name type="scientific">Platanthera zijinensis</name>
    <dbReference type="NCBI Taxonomy" id="2320716"/>
    <lineage>
        <taxon>Eukaryota</taxon>
        <taxon>Viridiplantae</taxon>
        <taxon>Streptophyta</taxon>
        <taxon>Embryophyta</taxon>
        <taxon>Tracheophyta</taxon>
        <taxon>Spermatophyta</taxon>
        <taxon>Magnoliopsida</taxon>
        <taxon>Liliopsida</taxon>
        <taxon>Asparagales</taxon>
        <taxon>Orchidaceae</taxon>
        <taxon>Orchidoideae</taxon>
        <taxon>Orchideae</taxon>
        <taxon>Orchidinae</taxon>
        <taxon>Platanthera</taxon>
    </lineage>
</organism>
<name>A0AAP0G4N2_9ASPA</name>
<keyword evidence="2" id="KW-1185">Reference proteome</keyword>